<dbReference type="Proteomes" id="UP001165101">
    <property type="component" value="Unassembled WGS sequence"/>
</dbReference>
<reference evidence="1" key="1">
    <citation type="submission" date="2023-04" db="EMBL/GenBank/DDBJ databases">
        <title>Candida boidinii NBRC 1967.</title>
        <authorList>
            <person name="Ichikawa N."/>
            <person name="Sato H."/>
            <person name="Tonouchi N."/>
        </authorList>
    </citation>
    <scope>NUCLEOTIDE SEQUENCE</scope>
    <source>
        <strain evidence="1">NBRC 1967</strain>
    </source>
</reference>
<accession>A0ACB5TFY5</accession>
<comment type="caution">
    <text evidence="1">The sequence shown here is derived from an EMBL/GenBank/DDBJ whole genome shotgun (WGS) entry which is preliminary data.</text>
</comment>
<keyword evidence="2" id="KW-1185">Reference proteome</keyword>
<sequence length="225" mass="25458">MGLDQTLQRLCESGESIRDSHFKNPGIFSNALLLEPETTLLIRDANEDESIFYKNKSIDEFDRELLDSEPSNGDADIAEHKKGLLNFDQASTDPFIAMNQYLQLVSKKKDLLTDPDITMEQAVNILHERLMVGTELYTTPEISEKTSNLITKANELIGEIKNYETSISLQQEKLNKFNNNLNDRDLGLSDTRNPSAPNNGANAKDLILIEEKEIEDLEKQISELQ</sequence>
<organism evidence="1 2">
    <name type="scientific">Candida boidinii</name>
    <name type="common">Yeast</name>
    <dbReference type="NCBI Taxonomy" id="5477"/>
    <lineage>
        <taxon>Eukaryota</taxon>
        <taxon>Fungi</taxon>
        <taxon>Dikarya</taxon>
        <taxon>Ascomycota</taxon>
        <taxon>Saccharomycotina</taxon>
        <taxon>Pichiomycetes</taxon>
        <taxon>Pichiales</taxon>
        <taxon>Pichiaceae</taxon>
        <taxon>Ogataea</taxon>
        <taxon>Ogataea/Candida clade</taxon>
    </lineage>
</organism>
<evidence type="ECO:0000313" key="1">
    <source>
        <dbReference type="EMBL" id="GME87626.1"/>
    </source>
</evidence>
<proteinExistence type="predicted"/>
<name>A0ACB5TFY5_CANBO</name>
<protein>
    <submittedName>
        <fullName evidence="1">Unnamed protein product</fullName>
    </submittedName>
</protein>
<evidence type="ECO:0000313" key="2">
    <source>
        <dbReference type="Proteomes" id="UP001165101"/>
    </source>
</evidence>
<dbReference type="EMBL" id="BSXV01000124">
    <property type="protein sequence ID" value="GME87626.1"/>
    <property type="molecule type" value="Genomic_DNA"/>
</dbReference>
<gene>
    <name evidence="1" type="ORF">Cboi01_000047500</name>
</gene>